<evidence type="ECO:0000259" key="9">
    <source>
        <dbReference type="PROSITE" id="PS50970"/>
    </source>
</evidence>
<dbReference type="EMBL" id="DSDS01000033">
    <property type="protein sequence ID" value="HET97372.1"/>
    <property type="molecule type" value="Genomic_DNA"/>
</dbReference>
<dbReference type="GO" id="GO:0032259">
    <property type="term" value="P:methylation"/>
    <property type="evidence" value="ECO:0007669"/>
    <property type="project" value="UniProtKB-KW"/>
</dbReference>
<gene>
    <name evidence="10" type="ORF">ENN98_01450</name>
</gene>
<dbReference type="GO" id="GO:0006555">
    <property type="term" value="P:methionine metabolic process"/>
    <property type="evidence" value="ECO:0007669"/>
    <property type="project" value="InterPro"/>
</dbReference>
<dbReference type="InterPro" id="IPR003726">
    <property type="entry name" value="HCY_dom"/>
</dbReference>
<dbReference type="PROSITE" id="PS50970">
    <property type="entry name" value="HCY"/>
    <property type="match status" value="1"/>
</dbReference>
<dbReference type="NCBIfam" id="NF006396">
    <property type="entry name" value="PRK08645.1"/>
    <property type="match status" value="1"/>
</dbReference>
<evidence type="ECO:0000256" key="5">
    <source>
        <dbReference type="ARBA" id="ARBA00022679"/>
    </source>
</evidence>
<dbReference type="GO" id="GO:0008168">
    <property type="term" value="F:methyltransferase activity"/>
    <property type="evidence" value="ECO:0007669"/>
    <property type="project" value="UniProtKB-UniRule"/>
</dbReference>
<feature type="binding site" evidence="8">
    <location>
        <position position="210"/>
    </location>
    <ligand>
        <name>Zn(2+)</name>
        <dbReference type="ChEBI" id="CHEBI:29105"/>
    </ligand>
</feature>
<dbReference type="InterPro" id="IPR036589">
    <property type="entry name" value="HCY_dom_sf"/>
</dbReference>
<comment type="cofactor">
    <cofactor evidence="1">
        <name>FAD</name>
        <dbReference type="ChEBI" id="CHEBI:57692"/>
    </cofactor>
</comment>
<evidence type="ECO:0000256" key="3">
    <source>
        <dbReference type="ARBA" id="ARBA00022603"/>
    </source>
</evidence>
<comment type="cofactor">
    <cofactor evidence="8">
        <name>Zn(2+)</name>
        <dbReference type="ChEBI" id="CHEBI:29105"/>
    </cofactor>
</comment>
<dbReference type="Proteomes" id="UP000885986">
    <property type="component" value="Unassembled WGS sequence"/>
</dbReference>
<feature type="domain" description="Hcy-binding" evidence="9">
    <location>
        <begin position="2"/>
        <end position="291"/>
    </location>
</feature>
<dbReference type="GO" id="GO:0035999">
    <property type="term" value="P:tetrahydrofolate interconversion"/>
    <property type="evidence" value="ECO:0007669"/>
    <property type="project" value="UniProtKB-UniPathway"/>
</dbReference>
<keyword evidence="8" id="KW-0862">Zinc</keyword>
<dbReference type="Pfam" id="PF02219">
    <property type="entry name" value="MTHFR"/>
    <property type="match status" value="1"/>
</dbReference>
<dbReference type="EC" id="2.1.1.10" evidence="10"/>
<keyword evidence="5 8" id="KW-0808">Transferase</keyword>
<comment type="pathway">
    <text evidence="2">One-carbon metabolism; tetrahydrofolate interconversion.</text>
</comment>
<dbReference type="EC" id="1.5.1.20" evidence="10"/>
<dbReference type="Gene3D" id="3.20.20.220">
    <property type="match status" value="1"/>
</dbReference>
<evidence type="ECO:0000256" key="1">
    <source>
        <dbReference type="ARBA" id="ARBA00001974"/>
    </source>
</evidence>
<keyword evidence="8" id="KW-0479">Metal-binding</keyword>
<evidence type="ECO:0000256" key="6">
    <source>
        <dbReference type="ARBA" id="ARBA00022827"/>
    </source>
</evidence>
<evidence type="ECO:0000256" key="2">
    <source>
        <dbReference type="ARBA" id="ARBA00004777"/>
    </source>
</evidence>
<evidence type="ECO:0000313" key="10">
    <source>
        <dbReference type="EMBL" id="HET97372.1"/>
    </source>
</evidence>
<dbReference type="SUPFAM" id="SSF51730">
    <property type="entry name" value="FAD-linked oxidoreductase"/>
    <property type="match status" value="1"/>
</dbReference>
<comment type="caution">
    <text evidence="10">The sequence shown here is derived from an EMBL/GenBank/DDBJ whole genome shotgun (WGS) entry which is preliminary data.</text>
</comment>
<proteinExistence type="predicted"/>
<dbReference type="AlphaFoldDB" id="A0A7C2XLN9"/>
<dbReference type="CDD" id="cd00537">
    <property type="entry name" value="MTHFR"/>
    <property type="match status" value="1"/>
</dbReference>
<accession>A0A7C2XLN9</accession>
<keyword evidence="4" id="KW-0285">Flavoprotein</keyword>
<dbReference type="GO" id="GO:0004489">
    <property type="term" value="F:methylenetetrahydrofolate reductase [NAD(P)H] activity"/>
    <property type="evidence" value="ECO:0007669"/>
    <property type="project" value="UniProtKB-EC"/>
</dbReference>
<name>A0A7C2XLN9_9BACT</name>
<evidence type="ECO:0000256" key="7">
    <source>
        <dbReference type="ARBA" id="ARBA00023002"/>
    </source>
</evidence>
<dbReference type="InterPro" id="IPR003171">
    <property type="entry name" value="Mehydrof_redctse-like"/>
</dbReference>
<reference evidence="10" key="1">
    <citation type="journal article" date="2020" name="mSystems">
        <title>Genome- and Community-Level Interaction Insights into Carbon Utilization and Element Cycling Functions of Hydrothermarchaeota in Hydrothermal Sediment.</title>
        <authorList>
            <person name="Zhou Z."/>
            <person name="Liu Y."/>
            <person name="Xu W."/>
            <person name="Pan J."/>
            <person name="Luo Z.H."/>
            <person name="Li M."/>
        </authorList>
    </citation>
    <scope>NUCLEOTIDE SEQUENCE [LARGE SCALE GENOMIC DNA]</scope>
    <source>
        <strain evidence="10">SpSt-1224</strain>
    </source>
</reference>
<dbReference type="SUPFAM" id="SSF82282">
    <property type="entry name" value="Homocysteine S-methyltransferase"/>
    <property type="match status" value="1"/>
</dbReference>
<dbReference type="GO" id="GO:0046872">
    <property type="term" value="F:metal ion binding"/>
    <property type="evidence" value="ECO:0007669"/>
    <property type="project" value="UniProtKB-KW"/>
</dbReference>
<keyword evidence="3 8" id="KW-0489">Methyltransferase</keyword>
<keyword evidence="7 10" id="KW-0560">Oxidoreductase</keyword>
<dbReference type="Pfam" id="PF02574">
    <property type="entry name" value="S-methyl_trans"/>
    <property type="match status" value="1"/>
</dbReference>
<dbReference type="UniPathway" id="UPA00193"/>
<organism evidence="10">
    <name type="scientific">Desulfurivibrio alkaliphilus</name>
    <dbReference type="NCBI Taxonomy" id="427923"/>
    <lineage>
        <taxon>Bacteria</taxon>
        <taxon>Pseudomonadati</taxon>
        <taxon>Thermodesulfobacteriota</taxon>
        <taxon>Desulfobulbia</taxon>
        <taxon>Desulfobulbales</taxon>
        <taxon>Desulfobulbaceae</taxon>
        <taxon>Desulfurivibrio</taxon>
    </lineage>
</organism>
<feature type="binding site" evidence="8">
    <location>
        <position position="277"/>
    </location>
    <ligand>
        <name>Zn(2+)</name>
        <dbReference type="ChEBI" id="CHEBI:29105"/>
    </ligand>
</feature>
<dbReference type="PANTHER" id="PTHR11103:SF18">
    <property type="entry name" value="SLR1189 PROTEIN"/>
    <property type="match status" value="1"/>
</dbReference>
<keyword evidence="6" id="KW-0274">FAD</keyword>
<feature type="binding site" evidence="8">
    <location>
        <position position="276"/>
    </location>
    <ligand>
        <name>Zn(2+)</name>
        <dbReference type="ChEBI" id="CHEBI:29105"/>
    </ligand>
</feature>
<protein>
    <submittedName>
        <fullName evidence="10">Bifunctional homocysteine S-methyltransferase/methylenetetrahydrofolate reductase</fullName>
        <ecNumber evidence="10">1.5.1.20</ecNumber>
        <ecNumber evidence="10">2.1.1.10</ecNumber>
    </submittedName>
</protein>
<sequence>MKPNFNEYIRERVLLADGAIGTYLYSKGIEPDKNIERLNLADPELVYSTHEEYIRAGSRLLETNTFGANRLKLEAAGLADKTRQINQAGAALALRAAGNDIYVAGSVGPSGYDFPLPDPDGAEGEAVRAAFKEQLEALLDGGVDLLILETFSHLDELLLALKVGRELAAEIPIVANMVYPQQGRTAAGLDALTCGQAALRAGADMVGSNCGRGARALLAAIEKLSGLGANTPLAAFPNAGFPEIVDHRLIYPAEPAYMARVVGDMVKAGARLVGGCCGTTPAHIQEFGKHLRLKRRPLSRLGGGAPSDSSPEGRIASVTKPGALLAGLPTDRLPILVELDPPTHLDISGVLLGAKALAAAGADAVTLGENPLAVLRADNISLAHRIRSEVGIPTVAHLTCRDRNTLGLQSQIMGAHLLGLDGILAVTGDPASTGDQPGASGVFDIQSFGLIRMLNQFNQGRNPAGREMKGECDFSIGAAFSYRPCNPDLQIRRLERKAALGAVFAMTQPFFSATAVEEMLERTRHLDILIFPGIFPLISARNADFLHHEVPGISIPEELRRKLWGYETVEDQRKAADEFTRELLAAICPLIDGLYLISPLNRWEVTAELTREVRQAGWTGSGRRFSP</sequence>
<evidence type="ECO:0000256" key="4">
    <source>
        <dbReference type="ARBA" id="ARBA00022630"/>
    </source>
</evidence>
<dbReference type="Gene3D" id="3.20.20.330">
    <property type="entry name" value="Homocysteine-binding-like domain"/>
    <property type="match status" value="1"/>
</dbReference>
<evidence type="ECO:0000256" key="8">
    <source>
        <dbReference type="PROSITE-ProRule" id="PRU00333"/>
    </source>
</evidence>
<dbReference type="InterPro" id="IPR029041">
    <property type="entry name" value="FAD-linked_oxidoreductase-like"/>
</dbReference>
<dbReference type="PANTHER" id="PTHR11103">
    <property type="entry name" value="SLR1189 PROTEIN"/>
    <property type="match status" value="1"/>
</dbReference>